<reference evidence="1" key="1">
    <citation type="submission" date="2021-03" db="EMBL/GenBank/DDBJ databases">
        <title>Agromyces archimandritus sp. nov., isolated from the cockroach Archimandrita tessellata.</title>
        <authorList>
            <person name="Guzman J."/>
            <person name="Ortuzar M."/>
            <person name="Poehlein A."/>
            <person name="Daniel R."/>
            <person name="Trujillo M."/>
            <person name="Vilcinskas A."/>
        </authorList>
    </citation>
    <scope>NUCLEOTIDE SEQUENCE</scope>
    <source>
        <strain evidence="1">G127AT</strain>
    </source>
</reference>
<name>A0A975FMQ9_9MICO</name>
<dbReference type="AlphaFoldDB" id="A0A975FMQ9"/>
<evidence type="ECO:0000313" key="1">
    <source>
        <dbReference type="EMBL" id="QTX04547.1"/>
    </source>
</evidence>
<dbReference type="EMBL" id="CP071696">
    <property type="protein sequence ID" value="QTX04547.1"/>
    <property type="molecule type" value="Genomic_DNA"/>
</dbReference>
<sequence length="322" mass="33568">MTNTLNTYSAADAGAVALELIHGSFQLASVAASYDENTFKAGIGRTAYLTVPAALVAHDRALGDTDNALLIDAIAESRVPIELDREAVSAVALSDADLSLDLQDFTAQVLAPQVDAVVSRVEASLAAVLEDVDVEAPAAAYDPAKPVSLFTSGRRALRGRGIDVAGGDLVALVGSNVVDDLLESDSLDYSRTGDADALRSGSVGRLRGFNVVEASRIGADDVFFMTASSLYLAHRPPVVPLGASFGETVSAGSSLRYLRDYDAVHRCDRSIIDSFYGVGVMPTYRLERTEDAGVQGSTGYAAGSASLVPIEGGSVVRFDTTA</sequence>
<protein>
    <recommendedName>
        <fullName evidence="3">Major capsid protein</fullName>
    </recommendedName>
</protein>
<evidence type="ECO:0000313" key="2">
    <source>
        <dbReference type="Proteomes" id="UP000671914"/>
    </source>
</evidence>
<organism evidence="1 2">
    <name type="scientific">Agromyces archimandritae</name>
    <dbReference type="NCBI Taxonomy" id="2781962"/>
    <lineage>
        <taxon>Bacteria</taxon>
        <taxon>Bacillati</taxon>
        <taxon>Actinomycetota</taxon>
        <taxon>Actinomycetes</taxon>
        <taxon>Micrococcales</taxon>
        <taxon>Microbacteriaceae</taxon>
        <taxon>Agromyces</taxon>
    </lineage>
</organism>
<keyword evidence="2" id="KW-1185">Reference proteome</keyword>
<dbReference type="KEGG" id="aarc:G127AT_15000"/>
<dbReference type="Proteomes" id="UP000671914">
    <property type="component" value="Chromosome"/>
</dbReference>
<proteinExistence type="predicted"/>
<dbReference type="RefSeq" id="WP_210898243.1">
    <property type="nucleotide sequence ID" value="NZ_CP071696.1"/>
</dbReference>
<gene>
    <name evidence="1" type="ORF">G127AT_15000</name>
</gene>
<evidence type="ECO:0008006" key="3">
    <source>
        <dbReference type="Google" id="ProtNLM"/>
    </source>
</evidence>
<accession>A0A975FMQ9</accession>